<evidence type="ECO:0000313" key="5">
    <source>
        <dbReference type="Proteomes" id="UP000747399"/>
    </source>
</evidence>
<organism evidence="4 5">
    <name type="scientific">Volvox africanus</name>
    <dbReference type="NCBI Taxonomy" id="51714"/>
    <lineage>
        <taxon>Eukaryota</taxon>
        <taxon>Viridiplantae</taxon>
        <taxon>Chlorophyta</taxon>
        <taxon>core chlorophytes</taxon>
        <taxon>Chlorophyceae</taxon>
        <taxon>CS clade</taxon>
        <taxon>Chlamydomonadales</taxon>
        <taxon>Volvocaceae</taxon>
        <taxon>Volvox</taxon>
    </lineage>
</organism>
<proteinExistence type="inferred from homology"/>
<feature type="compositionally biased region" description="Acidic residues" evidence="3">
    <location>
        <begin position="135"/>
        <end position="161"/>
    </location>
</feature>
<comment type="caution">
    <text evidence="4">The sequence shown here is derived from an EMBL/GenBank/DDBJ whole genome shotgun (WGS) entry which is preliminary data.</text>
</comment>
<keyword evidence="5" id="KW-1185">Reference proteome</keyword>
<dbReference type="Proteomes" id="UP000747399">
    <property type="component" value="Unassembled WGS sequence"/>
</dbReference>
<protein>
    <recommendedName>
        <fullName evidence="6">Pre-rRNA-processing protein TSR2</fullName>
    </recommendedName>
</protein>
<dbReference type="EMBL" id="BNCO01000070">
    <property type="protein sequence ID" value="GIL64898.1"/>
    <property type="molecule type" value="Genomic_DNA"/>
</dbReference>
<evidence type="ECO:0000256" key="3">
    <source>
        <dbReference type="SAM" id="MobiDB-lite"/>
    </source>
</evidence>
<dbReference type="InterPro" id="IPR019398">
    <property type="entry name" value="Pre-rRNA_process_TSR2"/>
</dbReference>
<accession>A0A8J4BN57</accession>
<dbReference type="Pfam" id="PF10273">
    <property type="entry name" value="WGG"/>
    <property type="match status" value="1"/>
</dbReference>
<keyword evidence="2" id="KW-0698">rRNA processing</keyword>
<evidence type="ECO:0008006" key="6">
    <source>
        <dbReference type="Google" id="ProtNLM"/>
    </source>
</evidence>
<gene>
    <name evidence="4" type="ORF">Vafri_18734</name>
</gene>
<evidence type="ECO:0000256" key="2">
    <source>
        <dbReference type="ARBA" id="ARBA00022552"/>
    </source>
</evidence>
<dbReference type="PANTHER" id="PTHR21250">
    <property type="entry name" value="PRE-RRNA-PROCESSING PROTEIN TSR2 HOMOLOG"/>
    <property type="match status" value="1"/>
</dbReference>
<name>A0A8J4BN57_9CHLO</name>
<comment type="similarity">
    <text evidence="1">Belongs to the TSR2 family.</text>
</comment>
<dbReference type="GO" id="GO:0006364">
    <property type="term" value="P:rRNA processing"/>
    <property type="evidence" value="ECO:0007669"/>
    <property type="project" value="UniProtKB-KW"/>
</dbReference>
<reference evidence="4" key="1">
    <citation type="journal article" date="2021" name="Proc. Natl. Acad. Sci. U.S.A.">
        <title>Three genomes in the algal genus Volvox reveal the fate of a haploid sex-determining region after a transition to homothallism.</title>
        <authorList>
            <person name="Yamamoto K."/>
            <person name="Hamaji T."/>
            <person name="Kawai-Toyooka H."/>
            <person name="Matsuzaki R."/>
            <person name="Takahashi F."/>
            <person name="Nishimura Y."/>
            <person name="Kawachi M."/>
            <person name="Noguchi H."/>
            <person name="Minakuchi Y."/>
            <person name="Umen J.G."/>
            <person name="Toyoda A."/>
            <person name="Nozaki H."/>
        </authorList>
    </citation>
    <scope>NUCLEOTIDE SEQUENCE</scope>
    <source>
        <strain evidence="4">NIES-3780</strain>
    </source>
</reference>
<sequence>MLPPLSRPLFEEGVRLIFAKWTALALAVENQWGGSNSAGKADLLLNDCLDWFYNKREHYVDELEENLDDAILQDFNVEAEDGSPHQVADACVKLYQELVAGSTAYLEQLRSMATAGVQQCKRQVVDLDGTVVGQEDADMDSSDGEDDDDDEEEDDDDDMEAEGGQQAPQAVPLEPPRPPRGPVVDEDGFTVVQGKGRYGKR</sequence>
<feature type="region of interest" description="Disordered" evidence="3">
    <location>
        <begin position="130"/>
        <end position="201"/>
    </location>
</feature>
<evidence type="ECO:0000256" key="1">
    <source>
        <dbReference type="ARBA" id="ARBA00006524"/>
    </source>
</evidence>
<evidence type="ECO:0000313" key="4">
    <source>
        <dbReference type="EMBL" id="GIL64898.1"/>
    </source>
</evidence>
<dbReference type="AlphaFoldDB" id="A0A8J4BN57"/>